<dbReference type="Proteomes" id="UP001601059">
    <property type="component" value="Unassembled WGS sequence"/>
</dbReference>
<sequence>MKTVKKSILPFLLVLIIVFFMMDFGNGEVKYELVSSEELTEQEAKDFASIGPGGTGMFEKDGRTYLMIVTESNEDVEILSVGKADDGVGKEVKYKVVEKGEEDQSNGLHLIRLEKVVSTPFGFNRIN</sequence>
<organism evidence="1 2">
    <name type="scientific">Cytobacillus spartinae</name>
    <dbReference type="NCBI Taxonomy" id="3299023"/>
    <lineage>
        <taxon>Bacteria</taxon>
        <taxon>Bacillati</taxon>
        <taxon>Bacillota</taxon>
        <taxon>Bacilli</taxon>
        <taxon>Bacillales</taxon>
        <taxon>Bacillaceae</taxon>
        <taxon>Cytobacillus</taxon>
    </lineage>
</organism>
<dbReference type="RefSeq" id="WP_389358812.1">
    <property type="nucleotide sequence ID" value="NZ_JBIACK010000001.1"/>
</dbReference>
<reference evidence="1 2" key="1">
    <citation type="submission" date="2024-08" db="EMBL/GenBank/DDBJ databases">
        <title>Two novel Cytobacillus novel species.</title>
        <authorList>
            <person name="Liu G."/>
        </authorList>
    </citation>
    <scope>NUCLEOTIDE SEQUENCE [LARGE SCALE GENOMIC DNA]</scope>
    <source>
        <strain evidence="1 2">FJAT-54145</strain>
    </source>
</reference>
<evidence type="ECO:0000313" key="2">
    <source>
        <dbReference type="Proteomes" id="UP001601059"/>
    </source>
</evidence>
<name>A0ABW6K8X9_9BACI</name>
<gene>
    <name evidence="1" type="ORF">ACFYKX_05470</name>
</gene>
<accession>A0ABW6K8X9</accession>
<protein>
    <submittedName>
        <fullName evidence="1">Uncharacterized protein</fullName>
    </submittedName>
</protein>
<proteinExistence type="predicted"/>
<comment type="caution">
    <text evidence="1">The sequence shown here is derived from an EMBL/GenBank/DDBJ whole genome shotgun (WGS) entry which is preliminary data.</text>
</comment>
<evidence type="ECO:0000313" key="1">
    <source>
        <dbReference type="EMBL" id="MFE8700072.1"/>
    </source>
</evidence>
<dbReference type="EMBL" id="JBIACK010000001">
    <property type="protein sequence ID" value="MFE8700072.1"/>
    <property type="molecule type" value="Genomic_DNA"/>
</dbReference>
<keyword evidence="2" id="KW-1185">Reference proteome</keyword>